<proteinExistence type="predicted"/>
<dbReference type="RefSeq" id="WP_190720179.1">
    <property type="nucleotide sequence ID" value="NZ_JACJST010000036.1"/>
</dbReference>
<reference evidence="1 2" key="1">
    <citation type="journal article" date="2020" name="ISME J.">
        <title>Comparative genomics reveals insights into cyanobacterial evolution and habitat adaptation.</title>
        <authorList>
            <person name="Chen M.Y."/>
            <person name="Teng W.K."/>
            <person name="Zhao L."/>
            <person name="Hu C.X."/>
            <person name="Zhou Y.K."/>
            <person name="Han B.P."/>
            <person name="Song L.R."/>
            <person name="Shu W.S."/>
        </authorList>
    </citation>
    <scope>NUCLEOTIDE SEQUENCE [LARGE SCALE GENOMIC DNA]</scope>
    <source>
        <strain evidence="1 2">FACHB-196</strain>
    </source>
</reference>
<protein>
    <submittedName>
        <fullName evidence="1">Uncharacterized protein</fullName>
    </submittedName>
</protein>
<comment type="caution">
    <text evidence="1">The sequence shown here is derived from an EMBL/GenBank/DDBJ whole genome shotgun (WGS) entry which is preliminary data.</text>
</comment>
<keyword evidence="2" id="KW-1185">Reference proteome</keyword>
<gene>
    <name evidence="1" type="ORF">H6G59_24970</name>
</gene>
<accession>A0ABR8FLS4</accession>
<evidence type="ECO:0000313" key="2">
    <source>
        <dbReference type="Proteomes" id="UP000640531"/>
    </source>
</evidence>
<sequence>MMVKNLNKYKLMDKKLDDVIQYLKNEILEEYELRISLYDGIDDNKFHKEPLEKPIILLLHRDNIVKWVDIYCN</sequence>
<name>A0ABR8FLS4_9NOST</name>
<evidence type="ECO:0000313" key="1">
    <source>
        <dbReference type="EMBL" id="MBD2571084.1"/>
    </source>
</evidence>
<organism evidence="1 2">
    <name type="scientific">Anabaena lutea FACHB-196</name>
    <dbReference type="NCBI Taxonomy" id="2692881"/>
    <lineage>
        <taxon>Bacteria</taxon>
        <taxon>Bacillati</taxon>
        <taxon>Cyanobacteriota</taxon>
        <taxon>Cyanophyceae</taxon>
        <taxon>Nostocales</taxon>
        <taxon>Nostocaceae</taxon>
        <taxon>Anabaena</taxon>
    </lineage>
</organism>
<dbReference type="EMBL" id="JACJST010000036">
    <property type="protein sequence ID" value="MBD2571084.1"/>
    <property type="molecule type" value="Genomic_DNA"/>
</dbReference>
<dbReference type="Proteomes" id="UP000640531">
    <property type="component" value="Unassembled WGS sequence"/>
</dbReference>